<dbReference type="Proteomes" id="UP000239590">
    <property type="component" value="Unassembled WGS sequence"/>
</dbReference>
<feature type="signal peptide" evidence="1">
    <location>
        <begin position="1"/>
        <end position="19"/>
    </location>
</feature>
<dbReference type="AlphaFoldDB" id="A0A2S7II89"/>
<keyword evidence="1" id="KW-0732">Signal</keyword>
<name>A0A2S7II89_9BACT</name>
<comment type="caution">
    <text evidence="2">The sequence shown here is derived from an EMBL/GenBank/DDBJ whole genome shotgun (WGS) entry which is preliminary data.</text>
</comment>
<dbReference type="RefSeq" id="WP_104715163.1">
    <property type="nucleotide sequence ID" value="NZ_PTRA01000004.1"/>
</dbReference>
<protein>
    <submittedName>
        <fullName evidence="2">Uncharacterized protein</fullName>
    </submittedName>
</protein>
<sequence>MKRFLLLLLLLSFTTLGWATTPVKSALPLGLNFGITQQTMETALAQPGQSLHKSVSEDCITYQLRLKGRDAVVKGYFKNNELYLVSIEYKIQDKSEFDTLKEQLIKQQGACSKESSYNADLQAATCQWNSKNGFVSLVLLDHSLETVYAQTARPSCSKVNL</sequence>
<proteinExistence type="predicted"/>
<dbReference type="EMBL" id="PTRA01000004">
    <property type="protein sequence ID" value="PQA55704.1"/>
    <property type="molecule type" value="Genomic_DNA"/>
</dbReference>
<feature type="chain" id="PRO_5015658770" evidence="1">
    <location>
        <begin position="20"/>
        <end position="161"/>
    </location>
</feature>
<gene>
    <name evidence="2" type="ORF">C5O19_20060</name>
</gene>
<evidence type="ECO:0000256" key="1">
    <source>
        <dbReference type="SAM" id="SignalP"/>
    </source>
</evidence>
<dbReference type="OrthoDB" id="9890861at2"/>
<organism evidence="2 3">
    <name type="scientific">Siphonobacter curvatus</name>
    <dbReference type="NCBI Taxonomy" id="2094562"/>
    <lineage>
        <taxon>Bacteria</taxon>
        <taxon>Pseudomonadati</taxon>
        <taxon>Bacteroidota</taxon>
        <taxon>Cytophagia</taxon>
        <taxon>Cytophagales</taxon>
        <taxon>Cytophagaceae</taxon>
        <taxon>Siphonobacter</taxon>
    </lineage>
</organism>
<evidence type="ECO:0000313" key="3">
    <source>
        <dbReference type="Proteomes" id="UP000239590"/>
    </source>
</evidence>
<keyword evidence="3" id="KW-1185">Reference proteome</keyword>
<evidence type="ECO:0000313" key="2">
    <source>
        <dbReference type="EMBL" id="PQA55704.1"/>
    </source>
</evidence>
<reference evidence="3" key="1">
    <citation type="submission" date="2018-02" db="EMBL/GenBank/DDBJ databases">
        <title>Genome sequencing of Solimonas sp. HR-BB.</title>
        <authorList>
            <person name="Lee Y."/>
            <person name="Jeon C.O."/>
        </authorList>
    </citation>
    <scope>NUCLEOTIDE SEQUENCE [LARGE SCALE GENOMIC DNA]</scope>
    <source>
        <strain evidence="3">HR-U</strain>
    </source>
</reference>
<accession>A0A2S7II89</accession>